<dbReference type="GO" id="GO:0015627">
    <property type="term" value="C:type II protein secretion system complex"/>
    <property type="evidence" value="ECO:0007669"/>
    <property type="project" value="InterPro"/>
</dbReference>
<evidence type="ECO:0000256" key="9">
    <source>
        <dbReference type="ARBA" id="ARBA00025772"/>
    </source>
</evidence>
<evidence type="ECO:0000256" key="6">
    <source>
        <dbReference type="ARBA" id="ARBA00022692"/>
    </source>
</evidence>
<dbReference type="InterPro" id="IPR012902">
    <property type="entry name" value="N_methyl_site"/>
</dbReference>
<organism evidence="13 14">
    <name type="scientific">Acinetobacter proteolyticus</name>
    <dbReference type="NCBI Taxonomy" id="1776741"/>
    <lineage>
        <taxon>Bacteria</taxon>
        <taxon>Pseudomonadati</taxon>
        <taxon>Pseudomonadota</taxon>
        <taxon>Gammaproteobacteria</taxon>
        <taxon>Moraxellales</taxon>
        <taxon>Moraxellaceae</taxon>
        <taxon>Acinetobacter</taxon>
    </lineage>
</organism>
<keyword evidence="6 11" id="KW-0812">Transmembrane</keyword>
<gene>
    <name evidence="13" type="ORF">CW311_02925</name>
</gene>
<protein>
    <recommendedName>
        <fullName evidence="2">Type II secretion system protein H</fullName>
    </recommendedName>
    <alternativeName>
        <fullName evidence="10">General secretion pathway protein H</fullName>
    </alternativeName>
</protein>
<comment type="similarity">
    <text evidence="9">Belongs to the GSP H family.</text>
</comment>
<dbReference type="Pfam" id="PF12019">
    <property type="entry name" value="GspH"/>
    <property type="match status" value="1"/>
</dbReference>
<evidence type="ECO:0000313" key="13">
    <source>
        <dbReference type="EMBL" id="PKF36140.1"/>
    </source>
</evidence>
<evidence type="ECO:0000256" key="7">
    <source>
        <dbReference type="ARBA" id="ARBA00022989"/>
    </source>
</evidence>
<keyword evidence="4" id="KW-0488">Methylation</keyword>
<dbReference type="RefSeq" id="WP_070075756.1">
    <property type="nucleotide sequence ID" value="NZ_MKKJ01000012.1"/>
</dbReference>
<evidence type="ECO:0000256" key="8">
    <source>
        <dbReference type="ARBA" id="ARBA00023136"/>
    </source>
</evidence>
<sequence length="171" mass="19392">MFKSFGFTLIELIITIGILAILSSVAAPYFREIMASNEMKNLKRILTIHIQKAKTDAQLYHKNVMLCPSSDSENCSTDWNKGFIGFIDLNRNSQRDPNEMLLFIVPLNHKYGHLSFRSFGRSPNSLVFQAENGLPFASNGSFVYCSESPQYHTKIVLSRMGNIRFEKLASC</sequence>
<evidence type="ECO:0000256" key="5">
    <source>
        <dbReference type="ARBA" id="ARBA00022519"/>
    </source>
</evidence>
<evidence type="ECO:0000256" key="2">
    <source>
        <dbReference type="ARBA" id="ARBA00021549"/>
    </source>
</evidence>
<dbReference type="GO" id="GO:0005886">
    <property type="term" value="C:plasma membrane"/>
    <property type="evidence" value="ECO:0007669"/>
    <property type="project" value="UniProtKB-SubCell"/>
</dbReference>
<dbReference type="InterPro" id="IPR045584">
    <property type="entry name" value="Pilin-like"/>
</dbReference>
<proteinExistence type="inferred from homology"/>
<dbReference type="OrthoDB" id="6120962at2"/>
<evidence type="ECO:0000256" key="3">
    <source>
        <dbReference type="ARBA" id="ARBA00022475"/>
    </source>
</evidence>
<evidence type="ECO:0000256" key="1">
    <source>
        <dbReference type="ARBA" id="ARBA00004377"/>
    </source>
</evidence>
<evidence type="ECO:0000259" key="12">
    <source>
        <dbReference type="Pfam" id="PF12019"/>
    </source>
</evidence>
<accession>A0A1E7R4P8</accession>
<feature type="domain" description="General secretion pathway GspH" evidence="12">
    <location>
        <begin position="49"/>
        <end position="161"/>
    </location>
</feature>
<reference evidence="13 14" key="1">
    <citation type="submission" date="2017-12" db="EMBL/GenBank/DDBJ databases">
        <title>Draft Genome sequences of multiple microbial strains isolated from spacecraft associated surfaces.</title>
        <authorList>
            <person name="Seuylemezian A."/>
            <person name="Vaishampayan P."/>
            <person name="Venkateswaran K."/>
        </authorList>
    </citation>
    <scope>NUCLEOTIDE SEQUENCE [LARGE SCALE GENOMIC DNA]</scope>
    <source>
        <strain evidence="13 14">2P01AA</strain>
    </source>
</reference>
<evidence type="ECO:0000256" key="4">
    <source>
        <dbReference type="ARBA" id="ARBA00022481"/>
    </source>
</evidence>
<keyword evidence="8 11" id="KW-0472">Membrane</keyword>
<evidence type="ECO:0000313" key="14">
    <source>
        <dbReference type="Proteomes" id="UP000233553"/>
    </source>
</evidence>
<dbReference type="GO" id="GO:0015628">
    <property type="term" value="P:protein secretion by the type II secretion system"/>
    <property type="evidence" value="ECO:0007669"/>
    <property type="project" value="InterPro"/>
</dbReference>
<dbReference type="InterPro" id="IPR022346">
    <property type="entry name" value="T2SS_GspH"/>
</dbReference>
<dbReference type="NCBIfam" id="TIGR02532">
    <property type="entry name" value="IV_pilin_GFxxxE"/>
    <property type="match status" value="1"/>
</dbReference>
<dbReference type="Pfam" id="PF07963">
    <property type="entry name" value="N_methyl"/>
    <property type="match status" value="1"/>
</dbReference>
<evidence type="ECO:0000256" key="11">
    <source>
        <dbReference type="SAM" id="Phobius"/>
    </source>
</evidence>
<feature type="transmembrane region" description="Helical" evidence="11">
    <location>
        <begin position="6"/>
        <end position="30"/>
    </location>
</feature>
<evidence type="ECO:0000256" key="10">
    <source>
        <dbReference type="ARBA" id="ARBA00030775"/>
    </source>
</evidence>
<comment type="caution">
    <text evidence="13">The sequence shown here is derived from an EMBL/GenBank/DDBJ whole genome shotgun (WGS) entry which is preliminary data.</text>
</comment>
<keyword evidence="5" id="KW-0997">Cell inner membrane</keyword>
<dbReference type="Proteomes" id="UP000233553">
    <property type="component" value="Unassembled WGS sequence"/>
</dbReference>
<name>A0A1E7R4P8_9GAMM</name>
<dbReference type="EMBL" id="PISJ01000003">
    <property type="protein sequence ID" value="PKF36140.1"/>
    <property type="molecule type" value="Genomic_DNA"/>
</dbReference>
<dbReference type="SUPFAM" id="SSF54523">
    <property type="entry name" value="Pili subunits"/>
    <property type="match status" value="1"/>
</dbReference>
<comment type="subcellular location">
    <subcellularLocation>
        <location evidence="1">Cell inner membrane</location>
        <topology evidence="1">Single-pass membrane protein</topology>
    </subcellularLocation>
</comment>
<keyword evidence="7 11" id="KW-1133">Transmembrane helix</keyword>
<dbReference type="Gene3D" id="3.55.40.10">
    <property type="entry name" value="minor pseudopilin epsh domain"/>
    <property type="match status" value="1"/>
</dbReference>
<dbReference type="AlphaFoldDB" id="A0A1E7R4P8"/>
<keyword evidence="3" id="KW-1003">Cell membrane</keyword>